<dbReference type="GO" id="GO:0005674">
    <property type="term" value="C:transcription factor TFIIF complex"/>
    <property type="evidence" value="ECO:0007669"/>
    <property type="project" value="InterPro"/>
</dbReference>
<evidence type="ECO:0000256" key="4">
    <source>
        <dbReference type="ARBA" id="ARBA00023015"/>
    </source>
</evidence>
<dbReference type="InterPro" id="IPR040504">
    <property type="entry name" value="TFIIF_beta_N"/>
</dbReference>
<dbReference type="PANTHER" id="PTHR10445">
    <property type="entry name" value="GENERAL TRANSCRIPTION FACTOR IIF SUBUNIT 2"/>
    <property type="match status" value="1"/>
</dbReference>
<evidence type="ECO:0000256" key="10">
    <source>
        <dbReference type="SAM" id="MobiDB-lite"/>
    </source>
</evidence>
<keyword evidence="6" id="KW-0804">Transcription</keyword>
<dbReference type="FunFam" id="1.10.10.10:FF:000035">
    <property type="entry name" value="General transcription factor IIF subunit 2"/>
    <property type="match status" value="1"/>
</dbReference>
<sequence>MSFPTNTLPEEFQEEHGSIDLTDDKPGIANGQDDDGEDEDLDLTRAGQRVWLCKVPRFLMEKWSQVEQEGAILGRVRVYDEKDEKGNPKIAVILNDAPSTSAGPSYLAPPKPDIKGKRPASPGGDGVPTEYKLTMQNTASKNMYVFGERIEDDLETGEEGARKKRRAFALLPFAITLSSFLLIPLAKLGSSVINAGITSMLGTVHHECSLTPSLSSTDAAAAYARILRERQRKAAEPKRTLKRLDVDQATANRLASGMGMGGVKARVGAFINTAKPTSATSSSTARFSRIPKNELLDALFTHFGTAQYWTLRSLNDHVKQPQVYLKEVLGEIATLVKNGPYAGMYALKPEYKGGSGVKSLGAAAGDAGGAGLQQGETKVKPDPDAGASAGVKLEEGLDEDSEDDDDDDDEGMEVVS</sequence>
<evidence type="ECO:0000256" key="5">
    <source>
        <dbReference type="ARBA" id="ARBA00023125"/>
    </source>
</evidence>
<dbReference type="SUPFAM" id="SSF50916">
    <property type="entry name" value="Rap30/74 interaction domains"/>
    <property type="match status" value="1"/>
</dbReference>
<dbReference type="InterPro" id="IPR036388">
    <property type="entry name" value="WH-like_DNA-bd_sf"/>
</dbReference>
<evidence type="ECO:0000256" key="7">
    <source>
        <dbReference type="ARBA" id="ARBA00023242"/>
    </source>
</evidence>
<dbReference type="Pfam" id="PF17683">
    <property type="entry name" value="TFIIF_beta_N"/>
    <property type="match status" value="1"/>
</dbReference>
<comment type="subcellular location">
    <subcellularLocation>
        <location evidence="1">Nucleus</location>
    </subcellularLocation>
</comment>
<accession>A0A0D6ET32</accession>
<evidence type="ECO:0000256" key="2">
    <source>
        <dbReference type="ARBA" id="ARBA00009543"/>
    </source>
</evidence>
<dbReference type="GO" id="GO:0006367">
    <property type="term" value="P:transcription initiation at RNA polymerase II promoter"/>
    <property type="evidence" value="ECO:0007669"/>
    <property type="project" value="InterPro"/>
</dbReference>
<feature type="region of interest" description="Disordered" evidence="10">
    <location>
        <begin position="101"/>
        <end position="129"/>
    </location>
</feature>
<protein>
    <recommendedName>
        <fullName evidence="3">Transcription initiation factor IIF subunit beta</fullName>
    </recommendedName>
    <alternativeName>
        <fullName evidence="9">TFIIF medium subunit</fullName>
    </alternativeName>
    <alternativeName>
        <fullName evidence="8">TFIIF-beta</fullName>
    </alternativeName>
</protein>
<evidence type="ECO:0000256" key="1">
    <source>
        <dbReference type="ARBA" id="ARBA00004123"/>
    </source>
</evidence>
<organism evidence="13 14">
    <name type="scientific">Sporidiobolus salmonicolor</name>
    <name type="common">Yeast-like fungus</name>
    <name type="synonym">Sporobolomyces salmonicolor</name>
    <dbReference type="NCBI Taxonomy" id="5005"/>
    <lineage>
        <taxon>Eukaryota</taxon>
        <taxon>Fungi</taxon>
        <taxon>Dikarya</taxon>
        <taxon>Basidiomycota</taxon>
        <taxon>Pucciniomycotina</taxon>
        <taxon>Microbotryomycetes</taxon>
        <taxon>Sporidiobolales</taxon>
        <taxon>Sporidiobolaceae</taxon>
        <taxon>Sporobolomyces</taxon>
    </lineage>
</organism>
<evidence type="ECO:0000259" key="12">
    <source>
        <dbReference type="Pfam" id="PF17683"/>
    </source>
</evidence>
<dbReference type="InterPro" id="IPR011039">
    <property type="entry name" value="TFIIF_interaction"/>
</dbReference>
<feature type="compositionally biased region" description="Acidic residues" evidence="10">
    <location>
        <begin position="396"/>
        <end position="416"/>
    </location>
</feature>
<keyword evidence="14" id="KW-1185">Reference proteome</keyword>
<dbReference type="SUPFAM" id="SSF46785">
    <property type="entry name" value="Winged helix' DNA-binding domain"/>
    <property type="match status" value="1"/>
</dbReference>
<feature type="domain" description="TFIIF beta subunit N-terminal" evidence="12">
    <location>
        <begin position="48"/>
        <end position="212"/>
    </location>
</feature>
<evidence type="ECO:0000256" key="8">
    <source>
        <dbReference type="ARBA" id="ARBA00081473"/>
    </source>
</evidence>
<dbReference type="PANTHER" id="PTHR10445:SF0">
    <property type="entry name" value="GENERAL TRANSCRIPTION FACTOR IIF SUBUNIT 2"/>
    <property type="match status" value="1"/>
</dbReference>
<feature type="domain" description="TFIIF beta subunit HTH" evidence="11">
    <location>
        <begin position="289"/>
        <end position="352"/>
    </location>
</feature>
<keyword evidence="4" id="KW-0805">Transcription regulation</keyword>
<evidence type="ECO:0000256" key="6">
    <source>
        <dbReference type="ARBA" id="ARBA00023163"/>
    </source>
</evidence>
<name>A0A0D6ET32_SPOSA</name>
<reference evidence="14" key="1">
    <citation type="submission" date="2015-02" db="EMBL/GenBank/DDBJ databases">
        <authorList>
            <person name="Gon?alves P."/>
        </authorList>
    </citation>
    <scope>NUCLEOTIDE SEQUENCE [LARGE SCALE GENOMIC DNA]</scope>
</reference>
<evidence type="ECO:0000313" key="13">
    <source>
        <dbReference type="EMBL" id="CEQ43124.1"/>
    </source>
</evidence>
<dbReference type="Pfam" id="PF02270">
    <property type="entry name" value="TFIIF_beta"/>
    <property type="match status" value="1"/>
</dbReference>
<evidence type="ECO:0000313" key="14">
    <source>
        <dbReference type="Proteomes" id="UP000243876"/>
    </source>
</evidence>
<comment type="similarity">
    <text evidence="2">Belongs to the TFIIF beta subunit family.</text>
</comment>
<dbReference type="EMBL" id="CENE01000051">
    <property type="protein sequence ID" value="CEQ43124.1"/>
    <property type="molecule type" value="Genomic_DNA"/>
</dbReference>
<keyword evidence="5" id="KW-0238">DNA-binding</keyword>
<keyword evidence="7" id="KW-0539">Nucleus</keyword>
<feature type="region of interest" description="Disordered" evidence="10">
    <location>
        <begin position="1"/>
        <end position="40"/>
    </location>
</feature>
<proteinExistence type="inferred from homology"/>
<evidence type="ECO:0000256" key="3">
    <source>
        <dbReference type="ARBA" id="ARBA00021453"/>
    </source>
</evidence>
<dbReference type="Proteomes" id="UP000243876">
    <property type="component" value="Unassembled WGS sequence"/>
</dbReference>
<dbReference type="InterPro" id="IPR003196">
    <property type="entry name" value="TFIIF_beta"/>
</dbReference>
<dbReference type="Gene3D" id="1.10.10.10">
    <property type="entry name" value="Winged helix-like DNA-binding domain superfamily/Winged helix DNA-binding domain"/>
    <property type="match status" value="1"/>
</dbReference>
<dbReference type="GO" id="GO:0003677">
    <property type="term" value="F:DNA binding"/>
    <property type="evidence" value="ECO:0007669"/>
    <property type="project" value="UniProtKB-KW"/>
</dbReference>
<feature type="region of interest" description="Disordered" evidence="10">
    <location>
        <begin position="362"/>
        <end position="416"/>
    </location>
</feature>
<dbReference type="CDD" id="cd07980">
    <property type="entry name" value="TFIIF_beta"/>
    <property type="match status" value="1"/>
</dbReference>
<evidence type="ECO:0000256" key="9">
    <source>
        <dbReference type="ARBA" id="ARBA00081863"/>
    </source>
</evidence>
<dbReference type="InterPro" id="IPR036390">
    <property type="entry name" value="WH_DNA-bd_sf"/>
</dbReference>
<gene>
    <name evidence="13" type="primary">SPOSA6832_05025</name>
</gene>
<feature type="compositionally biased region" description="Basic and acidic residues" evidence="10">
    <location>
        <begin position="14"/>
        <end position="26"/>
    </location>
</feature>
<dbReference type="InterPro" id="IPR040450">
    <property type="entry name" value="TFIIF_beta_HTH"/>
</dbReference>
<dbReference type="AlphaFoldDB" id="A0A0D6ET32"/>
<evidence type="ECO:0000259" key="11">
    <source>
        <dbReference type="Pfam" id="PF02270"/>
    </source>
</evidence>
<dbReference type="OrthoDB" id="449280at2759"/>